<name>A0AAD1MED1_9MYCO</name>
<dbReference type="SUPFAM" id="SSF109854">
    <property type="entry name" value="DinB/YfiT-like putative metalloenzymes"/>
    <property type="match status" value="1"/>
</dbReference>
<feature type="domain" description="DinB-like" evidence="1">
    <location>
        <begin position="10"/>
        <end position="172"/>
    </location>
</feature>
<dbReference type="KEGG" id="maic:MAIC_46290"/>
<keyword evidence="3" id="KW-1185">Reference proteome</keyword>
<gene>
    <name evidence="2" type="ORF">MAIC_46290</name>
</gene>
<dbReference type="AlphaFoldDB" id="A0AAD1MED1"/>
<dbReference type="Gene3D" id="1.20.120.450">
    <property type="entry name" value="dinb family like domain"/>
    <property type="match status" value="1"/>
</dbReference>
<protein>
    <recommendedName>
        <fullName evidence="1">DinB-like domain-containing protein</fullName>
    </recommendedName>
</protein>
<dbReference type="Pfam" id="PF12867">
    <property type="entry name" value="DinB_2"/>
    <property type="match status" value="1"/>
</dbReference>
<dbReference type="InterPro" id="IPR034660">
    <property type="entry name" value="DinB/YfiT-like"/>
</dbReference>
<proteinExistence type="predicted"/>
<evidence type="ECO:0000259" key="1">
    <source>
        <dbReference type="Pfam" id="PF12867"/>
    </source>
</evidence>
<evidence type="ECO:0000313" key="2">
    <source>
        <dbReference type="EMBL" id="BBX09826.1"/>
    </source>
</evidence>
<accession>A0AAD1MED1</accession>
<dbReference type="InterPro" id="IPR024775">
    <property type="entry name" value="DinB-like"/>
</dbReference>
<dbReference type="Proteomes" id="UP000467327">
    <property type="component" value="Chromosome"/>
</dbReference>
<organism evidence="2 3">
    <name type="scientific">Mycolicibacterium aichiense</name>
    <dbReference type="NCBI Taxonomy" id="1799"/>
    <lineage>
        <taxon>Bacteria</taxon>
        <taxon>Bacillati</taxon>
        <taxon>Actinomycetota</taxon>
        <taxon>Actinomycetes</taxon>
        <taxon>Mycobacteriales</taxon>
        <taxon>Mycobacteriaceae</taxon>
        <taxon>Mycolicibacterium</taxon>
    </lineage>
</organism>
<evidence type="ECO:0000313" key="3">
    <source>
        <dbReference type="Proteomes" id="UP000467327"/>
    </source>
</evidence>
<dbReference type="EMBL" id="AP022561">
    <property type="protein sequence ID" value="BBX09826.1"/>
    <property type="molecule type" value="Genomic_DNA"/>
</dbReference>
<reference evidence="2 3" key="1">
    <citation type="journal article" date="2019" name="Emerg. Microbes Infect.">
        <title>Comprehensive subspecies identification of 175 nontuberculous mycobacteria species based on 7547 genomic profiles.</title>
        <authorList>
            <person name="Matsumoto Y."/>
            <person name="Kinjo T."/>
            <person name="Motooka D."/>
            <person name="Nabeya D."/>
            <person name="Jung N."/>
            <person name="Uechi K."/>
            <person name="Horii T."/>
            <person name="Iida T."/>
            <person name="Fujita J."/>
            <person name="Nakamura S."/>
        </authorList>
    </citation>
    <scope>NUCLEOTIDE SEQUENCE [LARGE SCALE GENOMIC DNA]</scope>
    <source>
        <strain evidence="2 3">JCM 6376</strain>
    </source>
</reference>
<dbReference type="RefSeq" id="WP_115322007.1">
    <property type="nucleotide sequence ID" value="NZ_AP022561.1"/>
</dbReference>
<sequence length="182" mass="20452">MTWTTQLADQLDWHWHNALRPRLDGLTDSEYFWEPVADCWTVHGEGRPGGLERCDPGPIRIDFAYPPPQPEPVTTIAWRLAHVIVGVLAMRNHSHFGGPPADYQSWPYATDADTALAQLDDAYSRWITGVRGLSDDDLARSCGPAEGPYAEYALSELILHINREVIHHGAEIACLRDLYAHQ</sequence>